<dbReference type="InterPro" id="IPR051688">
    <property type="entry name" value="USP_A"/>
</dbReference>
<dbReference type="InterPro" id="IPR014729">
    <property type="entry name" value="Rossmann-like_a/b/a_fold"/>
</dbReference>
<accession>A0A2A2ZJ22</accession>
<dbReference type="PANTHER" id="PTHR43010">
    <property type="entry name" value="UNIVERSAL STRESS PROTEIN SLR1230"/>
    <property type="match status" value="1"/>
</dbReference>
<reference evidence="3 4" key="1">
    <citation type="submission" date="2017-08" db="EMBL/GenBank/DDBJ databases">
        <title>Phylogenetic analysis of Mycobacterium avium complex whole genomes.</title>
        <authorList>
            <person name="Caverly L.J."/>
            <person name="Spilker T."/>
            <person name="Lipuma J."/>
        </authorList>
    </citation>
    <scope>NUCLEOTIDE SEQUENCE [LARGE SCALE GENOMIC DNA]</scope>
    <source>
        <strain evidence="3 4">FLAC0165</strain>
    </source>
</reference>
<dbReference type="InterPro" id="IPR006016">
    <property type="entry name" value="UspA"/>
</dbReference>
<comment type="similarity">
    <text evidence="1">Belongs to the universal stress protein A family.</text>
</comment>
<dbReference type="Gene3D" id="3.40.50.620">
    <property type="entry name" value="HUPs"/>
    <property type="match status" value="2"/>
</dbReference>
<feature type="domain" description="UspA" evidence="2">
    <location>
        <begin position="159"/>
        <end position="291"/>
    </location>
</feature>
<protein>
    <submittedName>
        <fullName evidence="3">Universal stress protein</fullName>
    </submittedName>
</protein>
<dbReference type="Proteomes" id="UP000217768">
    <property type="component" value="Unassembled WGS sequence"/>
</dbReference>
<sequence>MSAPVQQLGIAVAVDGSPASNAAAYWAAREAAMRHCPLTIVHAVSTPTTMYPPVPYPEALATNLEDEGKQAILHATKIAEEAMPADRQVPIGRKLLYSAPVPALLELSGTARMLVLGSAGHGLLARGLLGSVSSAVVRHANCPVAVVRDEELPDPHSAPVLLGTDGSPASELATEIAFDEASRRGVDLVAIHAWSDTAVTEVFEIDWPIVEAEAERHLAESLAGWQERYPDVTVHRLVARDRAAQHIISSSETAQLVVVGSHGRGGLARLLLGSVSNAVLHSVRVPVIVARPPA</sequence>
<dbReference type="AlphaFoldDB" id="A0A2A2ZJ22"/>
<evidence type="ECO:0000259" key="2">
    <source>
        <dbReference type="Pfam" id="PF00582"/>
    </source>
</evidence>
<dbReference type="EMBL" id="NSFD01000034">
    <property type="protein sequence ID" value="PBA26438.1"/>
    <property type="molecule type" value="Genomic_DNA"/>
</dbReference>
<dbReference type="InterPro" id="IPR006015">
    <property type="entry name" value="Universal_stress_UspA"/>
</dbReference>
<feature type="domain" description="UspA" evidence="2">
    <location>
        <begin position="10"/>
        <end position="148"/>
    </location>
</feature>
<comment type="caution">
    <text evidence="3">The sequence shown here is derived from an EMBL/GenBank/DDBJ whole genome shotgun (WGS) entry which is preliminary data.</text>
</comment>
<dbReference type="SUPFAM" id="SSF52402">
    <property type="entry name" value="Adenine nucleotide alpha hydrolases-like"/>
    <property type="match status" value="2"/>
</dbReference>
<dbReference type="RefSeq" id="WP_023869139.1">
    <property type="nucleotide sequence ID" value="NZ_NSEY01000031.1"/>
</dbReference>
<evidence type="ECO:0000313" key="4">
    <source>
        <dbReference type="Proteomes" id="UP000217768"/>
    </source>
</evidence>
<organism evidence="3 4">
    <name type="scientific">Mycobacterium avium</name>
    <dbReference type="NCBI Taxonomy" id="1764"/>
    <lineage>
        <taxon>Bacteria</taxon>
        <taxon>Bacillati</taxon>
        <taxon>Actinomycetota</taxon>
        <taxon>Actinomycetes</taxon>
        <taxon>Mycobacteriales</taxon>
        <taxon>Mycobacteriaceae</taxon>
        <taxon>Mycobacterium</taxon>
        <taxon>Mycobacterium avium complex (MAC)</taxon>
    </lineage>
</organism>
<proteinExistence type="inferred from homology"/>
<dbReference type="PRINTS" id="PR01438">
    <property type="entry name" value="UNVRSLSTRESS"/>
</dbReference>
<dbReference type="Pfam" id="PF00582">
    <property type="entry name" value="Usp"/>
    <property type="match status" value="2"/>
</dbReference>
<evidence type="ECO:0000313" key="3">
    <source>
        <dbReference type="EMBL" id="PBA26438.1"/>
    </source>
</evidence>
<gene>
    <name evidence="3" type="ORF">CKJ66_12485</name>
</gene>
<dbReference type="PANTHER" id="PTHR43010:SF1">
    <property type="entry name" value="USPA DOMAIN-CONTAINING PROTEIN"/>
    <property type="match status" value="1"/>
</dbReference>
<name>A0A2A2ZJ22_MYCAV</name>
<evidence type="ECO:0000256" key="1">
    <source>
        <dbReference type="ARBA" id="ARBA00008791"/>
    </source>
</evidence>